<proteinExistence type="predicted"/>
<evidence type="ECO:0000313" key="2">
    <source>
        <dbReference type="EMBL" id="KAG0270939.1"/>
    </source>
</evidence>
<gene>
    <name evidence="2" type="primary">PMC1</name>
    <name evidence="2" type="ORF">BGZ95_001340</name>
</gene>
<organism evidence="2 3">
    <name type="scientific">Linnemannia exigua</name>
    <dbReference type="NCBI Taxonomy" id="604196"/>
    <lineage>
        <taxon>Eukaryota</taxon>
        <taxon>Fungi</taxon>
        <taxon>Fungi incertae sedis</taxon>
        <taxon>Mucoromycota</taxon>
        <taxon>Mortierellomycotina</taxon>
        <taxon>Mortierellomycetes</taxon>
        <taxon>Mortierellales</taxon>
        <taxon>Mortierellaceae</taxon>
        <taxon>Linnemannia</taxon>
    </lineage>
</organism>
<keyword evidence="3" id="KW-1185">Reference proteome</keyword>
<accession>A0AAD4D701</accession>
<evidence type="ECO:0000313" key="3">
    <source>
        <dbReference type="Proteomes" id="UP001194580"/>
    </source>
</evidence>
<protein>
    <submittedName>
        <fullName evidence="2">Plasma membrane calcium</fullName>
    </submittedName>
</protein>
<dbReference type="AlphaFoldDB" id="A0AAD4D701"/>
<feature type="region of interest" description="Disordered" evidence="1">
    <location>
        <begin position="45"/>
        <end position="64"/>
    </location>
</feature>
<name>A0AAD4D701_9FUNG</name>
<reference evidence="2" key="1">
    <citation type="journal article" date="2020" name="Fungal Divers.">
        <title>Resolving the Mortierellaceae phylogeny through synthesis of multi-gene phylogenetics and phylogenomics.</title>
        <authorList>
            <person name="Vandepol N."/>
            <person name="Liber J."/>
            <person name="Desiro A."/>
            <person name="Na H."/>
            <person name="Kennedy M."/>
            <person name="Barry K."/>
            <person name="Grigoriev I.V."/>
            <person name="Miller A.N."/>
            <person name="O'Donnell K."/>
            <person name="Stajich J.E."/>
            <person name="Bonito G."/>
        </authorList>
    </citation>
    <scope>NUCLEOTIDE SEQUENCE</scope>
    <source>
        <strain evidence="2">NRRL 28262</strain>
    </source>
</reference>
<comment type="caution">
    <text evidence="2">The sequence shown here is derived from an EMBL/GenBank/DDBJ whole genome shotgun (WGS) entry which is preliminary data.</text>
</comment>
<feature type="compositionally biased region" description="Basic and acidic residues" evidence="1">
    <location>
        <begin position="13"/>
        <end position="24"/>
    </location>
</feature>
<dbReference type="EMBL" id="JAAAIL010001272">
    <property type="protein sequence ID" value="KAG0270939.1"/>
    <property type="molecule type" value="Genomic_DNA"/>
</dbReference>
<sequence length="224" mass="24822">MDKAELDNTSASEDLHTRTRDKIENSGSSSNQSEPSTAVAPQYNSLADTRPTNHGPFSFTPEELMDLYDPKTPKELHANRGALSILAGLHTNPTKGLSTANKPITSVVTSDEKVEDHHQAATGDVAFADREQYHSRKVLPRRKPKTIYHLMWMALQEKILVSSVLGYLYCPIYFPPSNCTKPAMAVTLVGRPEYPFVNIAAKSCKILRALCFLSLYGYMGTTFV</sequence>
<feature type="compositionally biased region" description="Low complexity" evidence="1">
    <location>
        <begin position="25"/>
        <end position="36"/>
    </location>
</feature>
<dbReference type="Proteomes" id="UP001194580">
    <property type="component" value="Unassembled WGS sequence"/>
</dbReference>
<evidence type="ECO:0000256" key="1">
    <source>
        <dbReference type="SAM" id="MobiDB-lite"/>
    </source>
</evidence>
<feature type="region of interest" description="Disordered" evidence="1">
    <location>
        <begin position="1"/>
        <end position="39"/>
    </location>
</feature>